<dbReference type="AlphaFoldDB" id="A0A6V8KLG2"/>
<name>A0A6V8KLG2_9ACTN</name>
<evidence type="ECO:0000313" key="2">
    <source>
        <dbReference type="Proteomes" id="UP000482800"/>
    </source>
</evidence>
<dbReference type="Proteomes" id="UP000482800">
    <property type="component" value="Unassembled WGS sequence"/>
</dbReference>
<reference evidence="1 2" key="2">
    <citation type="submission" date="2020-03" db="EMBL/GenBank/DDBJ databases">
        <authorList>
            <person name="Ichikawa N."/>
            <person name="Kimura A."/>
            <person name="Kitahashi Y."/>
            <person name="Uohara A."/>
        </authorList>
    </citation>
    <scope>NUCLEOTIDE SEQUENCE [LARGE SCALE GENOMIC DNA]</scope>
    <source>
        <strain evidence="1 2">NBRC 108639</strain>
    </source>
</reference>
<comment type="caution">
    <text evidence="1">The sequence shown here is derived from an EMBL/GenBank/DDBJ whole genome shotgun (WGS) entry which is preliminary data.</text>
</comment>
<reference evidence="1 2" key="1">
    <citation type="submission" date="2020-03" db="EMBL/GenBank/DDBJ databases">
        <title>Whole genome shotgun sequence of Phytohabitans houttuyneae NBRC 108639.</title>
        <authorList>
            <person name="Komaki H."/>
            <person name="Tamura T."/>
        </authorList>
    </citation>
    <scope>NUCLEOTIDE SEQUENCE [LARGE SCALE GENOMIC DNA]</scope>
    <source>
        <strain evidence="1 2">NBRC 108639</strain>
    </source>
</reference>
<dbReference type="RefSeq" id="WP_173064285.1">
    <property type="nucleotide sequence ID" value="NZ_BAABGO010000004.1"/>
</dbReference>
<organism evidence="1 2">
    <name type="scientific">Phytohabitans houttuyneae</name>
    <dbReference type="NCBI Taxonomy" id="1076126"/>
    <lineage>
        <taxon>Bacteria</taxon>
        <taxon>Bacillati</taxon>
        <taxon>Actinomycetota</taxon>
        <taxon>Actinomycetes</taxon>
        <taxon>Micromonosporales</taxon>
        <taxon>Micromonosporaceae</taxon>
    </lineage>
</organism>
<gene>
    <name evidence="1" type="ORF">Phou_072090</name>
</gene>
<evidence type="ECO:0000313" key="1">
    <source>
        <dbReference type="EMBL" id="GFJ83029.1"/>
    </source>
</evidence>
<sequence>MRLMVGARDGRVAAAAERALAAAWTTDPAARRRIWAALPGTPEPALRFLLAPAPDSRHQPRVRLVAAPPDGGRVLRTALESPDASVRKALAAILRATDHPLLLGDLESALREGPPAPSAVLDLALDNPHALRPAPLGRHRTGFAAVAILKGRPDLLDGYEPASLVSALARLAGGTLPAPVAEVCRRRLRELGPGPGRERLCLLAGEGDAEALAAALDSGQEPDTPGVRALFFFRTGQWERYDAEDPDGALLEDYSRLADEDVWDELVRVARGAGRQAPRAGWVALTGPDPDVPSPSSGPGIW</sequence>
<dbReference type="EMBL" id="BLPF01000002">
    <property type="protein sequence ID" value="GFJ83029.1"/>
    <property type="molecule type" value="Genomic_DNA"/>
</dbReference>
<protein>
    <submittedName>
        <fullName evidence="1">Uncharacterized protein</fullName>
    </submittedName>
</protein>
<proteinExistence type="predicted"/>
<accession>A0A6V8KLG2</accession>
<keyword evidence="2" id="KW-1185">Reference proteome</keyword>